<dbReference type="Proteomes" id="UP000623307">
    <property type="component" value="Chromosome 2"/>
</dbReference>
<dbReference type="Pfam" id="PF11745">
    <property type="entry name" value="DUF3304"/>
    <property type="match status" value="1"/>
</dbReference>
<evidence type="ECO:0000313" key="2">
    <source>
        <dbReference type="EMBL" id="QRQ96112.1"/>
    </source>
</evidence>
<feature type="region of interest" description="Disordered" evidence="1">
    <location>
        <begin position="201"/>
        <end position="232"/>
    </location>
</feature>
<gene>
    <name evidence="2" type="ORF">JTE92_25920</name>
</gene>
<dbReference type="InterPro" id="IPR021733">
    <property type="entry name" value="DUF3304"/>
</dbReference>
<evidence type="ECO:0000313" key="3">
    <source>
        <dbReference type="Proteomes" id="UP000623307"/>
    </source>
</evidence>
<dbReference type="EMBL" id="CP069812">
    <property type="protein sequence ID" value="QRQ96112.1"/>
    <property type="molecule type" value="Genomic_DNA"/>
</dbReference>
<feature type="compositionally biased region" description="Basic and acidic residues" evidence="1">
    <location>
        <begin position="1"/>
        <end position="17"/>
    </location>
</feature>
<sequence>MPETDKGRLPEGKRAYENGKATVNDPLGSRGLSRKCMQPWLAGLVLLVALGVLSACSGDSRTDLTAKTTAGVEQEHISPGGVRGLNYSRNYIHHFSVTGPRGMNGGGPNISPASKSGPSGGGAERCCIGIPQPWQPNTKLRIEWERDGKPYDYKDRSEFEVLTATVTVPEYGRDTYGFWAIFLPGDRVKVMVMDGNANGHNSVRTKPAEDDPFVVQGVRDDAQTKELQERYR</sequence>
<feature type="region of interest" description="Disordered" evidence="1">
    <location>
        <begin position="102"/>
        <end position="122"/>
    </location>
</feature>
<protein>
    <submittedName>
        <fullName evidence="2">DUF3304 domain-containing protein</fullName>
    </submittedName>
</protein>
<evidence type="ECO:0000256" key="1">
    <source>
        <dbReference type="SAM" id="MobiDB-lite"/>
    </source>
</evidence>
<feature type="region of interest" description="Disordered" evidence="1">
    <location>
        <begin position="1"/>
        <end position="29"/>
    </location>
</feature>
<reference evidence="2 3" key="1">
    <citation type="submission" date="2021-02" db="EMBL/GenBank/DDBJ databases">
        <title>Complete Genome Sequence of Cupriavidus oxalaticus Strain Ox1, a Soil Oxalate-Degrading Species.</title>
        <authorList>
            <person name="Palmieri F."/>
            <person name="Udriet P."/>
            <person name="Deuasquier M."/>
            <person name="Beaudoing E."/>
            <person name="Johnson S.L."/>
            <person name="Davenport K.W."/>
            <person name="Chain P.S."/>
            <person name="Bindschedler S."/>
            <person name="Junier P."/>
        </authorList>
    </citation>
    <scope>NUCLEOTIDE SEQUENCE [LARGE SCALE GENOMIC DNA]</scope>
    <source>
        <strain evidence="2 3">Ox1</strain>
    </source>
</reference>
<organism evidence="2 3">
    <name type="scientific">Cupriavidus oxalaticus</name>
    <dbReference type="NCBI Taxonomy" id="96344"/>
    <lineage>
        <taxon>Bacteria</taxon>
        <taxon>Pseudomonadati</taxon>
        <taxon>Pseudomonadota</taxon>
        <taxon>Betaproteobacteria</taxon>
        <taxon>Burkholderiales</taxon>
        <taxon>Burkholderiaceae</taxon>
        <taxon>Cupriavidus</taxon>
    </lineage>
</organism>
<feature type="compositionally biased region" description="Basic and acidic residues" evidence="1">
    <location>
        <begin position="218"/>
        <end position="232"/>
    </location>
</feature>
<accession>A0ABX7I278</accession>
<proteinExistence type="predicted"/>
<name>A0ABX7I278_9BURK</name>
<keyword evidence="3" id="KW-1185">Reference proteome</keyword>